<sequence length="1516" mass="170093">MEGEAMEGELGDYAPDASTADLEGLTLQHLVEQELLGHTDQSGHLLMSLDQGPADFITVVTERTSNRPQGIDYAHDILHRLALTIVNETFSAERYGHPATVRWGATSAALEFRDAGRQLTRLADLVVDNLRRDPAEPRTSPPNNAPMHAHYRTWSHRWHGFFGQIVQGVLNHHDEEDRRTRAALQAREDYRRRLEEIQGDTLRVPLLDGVDGATTGHRQLHHCTLVILPQHQVVQKVEQNAGQMQLAGEPLEEVLAEVLGADAASTTTTTMVGWFPWTTSTSTTSVGEIELEEEVDFDGEDFNEAEPPEDHMQEDIDDAEADLREDLVADNGTGVGRIPGVGAPVAEVYHLLRSTGVIPGPRTNMGVDVRPARPSHDALGTPPWRRSTRLPRPKTPPRAPYPAPSILPGARGDVALCTFRGVGYRADYVHVDCVVPCTFRGVRCRADHTYLCGDYLLVLHVVIRGDDLCVDYLDHVDDLDHVDYLAYIAGCRDYFANYLDVVDYVGFFCFACMAVLLCFERHDYVYSYAFLSDLVFWPLCHSVGSKRLGQEGFNETYRYMPDGNRLPSWNSVGRLDIGTESIIDRSKSMKAYVMDLFERYGSGEGNIEGVDMYNACYGGQAAGLCAQNWVESDRWDGRYGVAIAGDLLEVRHVRQRYTILWLRSHVRREEQFSASELELMSQLGVLLMPDHPIEELFRRFEGSGRFWSGLEPDLVAYGVLKEPEAALFMEYDGYWRHANRYGYKKDKEKNAALFSVGPPGSWVIRIGHFHRKPMGRNSLYVKVNNWQGDEYQSLTQTLGEVVRRMLSDLRTELDPALRLRLLRHQGDAWYFQKPAGGPTNSFRKLAQKHPTRCLPRPLSSQRQLPETAASVPGLTEQPRRQKAMRNLPGPTATFELGMTLQLLPGLSSCKAGSKPGMTLQLLPGLSSCKDAPLPHHSHRASCILHRFDFFKPVGWFHMGPVVDGKYSIDAYMNCVDACYQTLKHKMNGRPLLQITDYNVFHTGGGYHVVKKAFERCIRAEDPKTKADIREKYVTEKLLPSVNLLKIIGPCHTVSSFLNISSVVMTKWDEALGKILLVFTYGSGCASSMYQLRFDDIAWFDPLAIWKVKQFYRNAINVRPDLRMHQVYIDTWMKFDYRPHGRISFGFGYETYELDAYYLMEIDPWGRRFYHRGGMRTGPMNRKVMNANALNYDKVEGRHTREHFGHLPPNGEAWEKQENKEEKAARSLEDKWREIEQEMTFEPDVDMNGSPAVVTEQVAHGRKVVVREAEWAAAAAAQKQSASASSAPASGTSANGPNASEKKAAKKRKTKGGSESSEDSKPQAKKKPRMIPFGVGLDVYADGSEQAVLLCYNLIAALMDLDLDLTEPEAPKPCKASSRKTRYKATAACPRSNPFSSASSAMPCSLLASPQKKTMKRANVEEKPKDKASQDKSKGKYNMSNVENLSAKKSQKSKDKLRLGLGGRWNLSLTLDFTFPYLLGARLNHPSSGVAAAGGIDTYFAAYWAGGSMLDYDICRR</sequence>
<dbReference type="Proteomes" id="UP000186817">
    <property type="component" value="Unassembled WGS sequence"/>
</dbReference>
<gene>
    <name evidence="6" type="primary">Hmgcs1</name>
    <name evidence="6" type="ORF">AK812_SmicGene26196</name>
</gene>
<proteinExistence type="inferred from homology"/>
<evidence type="ECO:0000256" key="3">
    <source>
        <dbReference type="SAM" id="MobiDB-lite"/>
    </source>
</evidence>
<keyword evidence="2" id="KW-0808">Transferase</keyword>
<dbReference type="PANTHER" id="PTHR43323">
    <property type="entry name" value="3-HYDROXY-3-METHYLGLUTARYL COENZYME A SYNTHASE"/>
    <property type="match status" value="1"/>
</dbReference>
<dbReference type="Pfam" id="PF01154">
    <property type="entry name" value="HMG_CoA_synt_N"/>
    <property type="match status" value="1"/>
</dbReference>
<evidence type="ECO:0000259" key="5">
    <source>
        <dbReference type="Pfam" id="PF08540"/>
    </source>
</evidence>
<dbReference type="EMBL" id="LSRX01000637">
    <property type="protein sequence ID" value="OLP92038.1"/>
    <property type="molecule type" value="Genomic_DNA"/>
</dbReference>
<feature type="compositionally biased region" description="Polar residues" evidence="3">
    <location>
        <begin position="1437"/>
        <end position="1447"/>
    </location>
</feature>
<feature type="region of interest" description="Disordered" evidence="3">
    <location>
        <begin position="1202"/>
        <end position="1226"/>
    </location>
</feature>
<dbReference type="Gene3D" id="3.40.47.10">
    <property type="match status" value="2"/>
</dbReference>
<evidence type="ECO:0000313" key="6">
    <source>
        <dbReference type="EMBL" id="OLP92038.1"/>
    </source>
</evidence>
<evidence type="ECO:0000259" key="4">
    <source>
        <dbReference type="Pfam" id="PF01154"/>
    </source>
</evidence>
<name>A0A1Q9DA64_SYMMI</name>
<feature type="region of interest" description="Disordered" evidence="3">
    <location>
        <begin position="855"/>
        <end position="879"/>
    </location>
</feature>
<dbReference type="Pfam" id="PF08540">
    <property type="entry name" value="HMG_CoA_synt_C"/>
    <property type="match status" value="2"/>
</dbReference>
<feature type="compositionally biased region" description="Pro residues" evidence="3">
    <location>
        <begin position="393"/>
        <end position="404"/>
    </location>
</feature>
<dbReference type="InterPro" id="IPR013746">
    <property type="entry name" value="HMG_CoA_synt_C_dom"/>
</dbReference>
<dbReference type="InterPro" id="IPR013528">
    <property type="entry name" value="HMG_CoA_synth_N"/>
</dbReference>
<evidence type="ECO:0000256" key="2">
    <source>
        <dbReference type="ARBA" id="ARBA00022679"/>
    </source>
</evidence>
<evidence type="ECO:0000256" key="1">
    <source>
        <dbReference type="ARBA" id="ARBA00007061"/>
    </source>
</evidence>
<accession>A0A1Q9DA64</accession>
<organism evidence="6 7">
    <name type="scientific">Symbiodinium microadriaticum</name>
    <name type="common">Dinoflagellate</name>
    <name type="synonym">Zooxanthella microadriatica</name>
    <dbReference type="NCBI Taxonomy" id="2951"/>
    <lineage>
        <taxon>Eukaryota</taxon>
        <taxon>Sar</taxon>
        <taxon>Alveolata</taxon>
        <taxon>Dinophyceae</taxon>
        <taxon>Suessiales</taxon>
        <taxon>Symbiodiniaceae</taxon>
        <taxon>Symbiodinium</taxon>
    </lineage>
</organism>
<feature type="region of interest" description="Disordered" evidence="3">
    <location>
        <begin position="1279"/>
        <end position="1327"/>
    </location>
</feature>
<dbReference type="InterPro" id="IPR016039">
    <property type="entry name" value="Thiolase-like"/>
</dbReference>
<feature type="region of interest" description="Disordered" evidence="3">
    <location>
        <begin position="367"/>
        <end position="404"/>
    </location>
</feature>
<dbReference type="GO" id="GO:0010142">
    <property type="term" value="P:farnesyl diphosphate biosynthetic process, mevalonate pathway"/>
    <property type="evidence" value="ECO:0007669"/>
    <property type="project" value="InterPro"/>
</dbReference>
<dbReference type="PANTHER" id="PTHR43323:SF2">
    <property type="entry name" value="HYDROXYMETHYLGLUTARYL-COA SYNTHASE"/>
    <property type="match status" value="1"/>
</dbReference>
<dbReference type="SUPFAM" id="SSF53901">
    <property type="entry name" value="Thiolase-like"/>
    <property type="match status" value="2"/>
</dbReference>
<reference evidence="6 7" key="1">
    <citation type="submission" date="2016-02" db="EMBL/GenBank/DDBJ databases">
        <title>Genome analysis of coral dinoflagellate symbionts highlights evolutionary adaptations to a symbiotic lifestyle.</title>
        <authorList>
            <person name="Aranda M."/>
            <person name="Li Y."/>
            <person name="Liew Y.J."/>
            <person name="Baumgarten S."/>
            <person name="Simakov O."/>
            <person name="Wilson M."/>
            <person name="Piel J."/>
            <person name="Ashoor H."/>
            <person name="Bougouffa S."/>
            <person name="Bajic V.B."/>
            <person name="Ryu T."/>
            <person name="Ravasi T."/>
            <person name="Bayer T."/>
            <person name="Micklem G."/>
            <person name="Kim H."/>
            <person name="Bhak J."/>
            <person name="Lajeunesse T.C."/>
            <person name="Voolstra C.R."/>
        </authorList>
    </citation>
    <scope>NUCLEOTIDE SEQUENCE [LARGE SCALE GENOMIC DNA]</scope>
    <source>
        <strain evidence="6 7">CCMP2467</strain>
    </source>
</reference>
<feature type="domain" description="Hydroxymethylglutaryl-coenzyme A synthase N-terminal" evidence="4">
    <location>
        <begin position="568"/>
        <end position="647"/>
    </location>
</feature>
<dbReference type="GO" id="GO:0004421">
    <property type="term" value="F:hydroxymethylglutaryl-CoA synthase activity"/>
    <property type="evidence" value="ECO:0007669"/>
    <property type="project" value="InterPro"/>
</dbReference>
<dbReference type="OrthoDB" id="444703at2759"/>
<evidence type="ECO:0000313" key="7">
    <source>
        <dbReference type="Proteomes" id="UP000186817"/>
    </source>
</evidence>
<protein>
    <submittedName>
        <fullName evidence="6">Hydroxymethylglutaryl-CoA synthase, cytoplasmic</fullName>
    </submittedName>
</protein>
<feature type="compositionally biased region" description="Basic and acidic residues" evidence="3">
    <location>
        <begin position="1417"/>
        <end position="1433"/>
    </location>
</feature>
<feature type="compositionally biased region" description="Low complexity" evidence="3">
    <location>
        <begin position="1279"/>
        <end position="1293"/>
    </location>
</feature>
<comment type="caution">
    <text evidence="6">The sequence shown here is derived from an EMBL/GenBank/DDBJ whole genome shotgun (WGS) entry which is preliminary data.</text>
</comment>
<feature type="region of interest" description="Disordered" evidence="3">
    <location>
        <begin position="1409"/>
        <end position="1448"/>
    </location>
</feature>
<feature type="compositionally biased region" description="Basic and acidic residues" evidence="3">
    <location>
        <begin position="1212"/>
        <end position="1226"/>
    </location>
</feature>
<dbReference type="GO" id="GO:0006084">
    <property type="term" value="P:acetyl-CoA metabolic process"/>
    <property type="evidence" value="ECO:0007669"/>
    <property type="project" value="InterPro"/>
</dbReference>
<keyword evidence="7" id="KW-1185">Reference proteome</keyword>
<feature type="domain" description="Hydroxymethylglutaryl-coenzyme A synthase C-terminal" evidence="5">
    <location>
        <begin position="938"/>
        <end position="1015"/>
    </location>
</feature>
<feature type="domain" description="Hydroxymethylglutaryl-coenzyme A synthase C-terminal" evidence="5">
    <location>
        <begin position="1024"/>
        <end position="1170"/>
    </location>
</feature>
<comment type="similarity">
    <text evidence="1">Belongs to the thiolase-like superfamily. HMG-CoA synthase family.</text>
</comment>